<dbReference type="RefSeq" id="WP_283760559.1">
    <property type="nucleotide sequence ID" value="NZ_JAQOSQ010000070.1"/>
</dbReference>
<keyword evidence="6" id="KW-1185">Reference proteome</keyword>
<dbReference type="Proteomes" id="UP001232992">
    <property type="component" value="Unassembled WGS sequence"/>
</dbReference>
<evidence type="ECO:0000256" key="4">
    <source>
        <dbReference type="PROSITE-ProRule" id="PRU00339"/>
    </source>
</evidence>
<dbReference type="InterPro" id="IPR019734">
    <property type="entry name" value="TPR_rpt"/>
</dbReference>
<dbReference type="PROSITE" id="PS50005">
    <property type="entry name" value="TPR"/>
    <property type="match status" value="3"/>
</dbReference>
<dbReference type="EMBL" id="JAQOSQ010000070">
    <property type="protein sequence ID" value="MDJ1185926.1"/>
    <property type="molecule type" value="Genomic_DNA"/>
</dbReference>
<dbReference type="PANTHER" id="PTHR45954:SF1">
    <property type="entry name" value="LD33695P"/>
    <property type="match status" value="1"/>
</dbReference>
<organism evidence="5 6">
    <name type="scientific">Roseofilum casamattae BLCC-M143</name>
    <dbReference type="NCBI Taxonomy" id="3022442"/>
    <lineage>
        <taxon>Bacteria</taxon>
        <taxon>Bacillati</taxon>
        <taxon>Cyanobacteriota</taxon>
        <taxon>Cyanophyceae</taxon>
        <taxon>Desertifilales</taxon>
        <taxon>Desertifilaceae</taxon>
        <taxon>Roseofilum</taxon>
        <taxon>Roseofilum casamattae</taxon>
    </lineage>
</organism>
<keyword evidence="2" id="KW-0963">Cytoplasm</keyword>
<proteinExistence type="predicted"/>
<feature type="repeat" description="TPR" evidence="4">
    <location>
        <begin position="177"/>
        <end position="210"/>
    </location>
</feature>
<dbReference type="Gene3D" id="1.25.40.10">
    <property type="entry name" value="Tetratricopeptide repeat domain"/>
    <property type="match status" value="3"/>
</dbReference>
<sequence>MTNNETNLETTEEQSYQTEILPSSQLILEKLSIDQSNIKFIKPRWKRPHYRAIVNWLVKYQPFEGVSHLEKVRGYLEGFYHLCEVENWDSASKILLSPLEFLDGNHLSLQLDIWSYFQEEISLCKKLLHKVNSTVDVDCFIVIGDGYIDLGQYDKAFETYHNGLKLSRQMNDCNGEITSLLCLGLICHYQGKYHEAVKYYQKALNTNIKIEDLTTDYLLLKAKILGNLGMTYHNLDKYRESVECNESSLVLFRQLGDRRGEALALLGLGQDYYTLGDHEQALHCSQQALDVAQKIGDRSSEANAINILGMLCRVDDNYQQAINFHQQQIAIAREFGGLREEGYAMGNLSVVYEKLGDYIQSANYAQQYLSISQKLGDRRGEGAALHSLGIALLELSNLVDSLETLQSALEIFRAVSSKSEEAEVLKDLAI</sequence>
<accession>A0ABT7C3B6</accession>
<keyword evidence="3" id="KW-0677">Repeat</keyword>
<name>A0ABT7C3B6_9CYAN</name>
<reference evidence="5 6" key="1">
    <citation type="submission" date="2023-01" db="EMBL/GenBank/DDBJ databases">
        <title>Novel diversity within Roseofilum (Cyanobacteria; Desertifilaceae) from marine benthic mats with descriptions of four novel species.</title>
        <authorList>
            <person name="Wang Y."/>
            <person name="Berthold D.E."/>
            <person name="Hu J."/>
            <person name="Lefler F.W."/>
            <person name="Laughinghouse H.D. IV."/>
        </authorList>
    </citation>
    <scope>NUCLEOTIDE SEQUENCE [LARGE SCALE GENOMIC DNA]</scope>
    <source>
        <strain evidence="5 6">BLCC-M143</strain>
    </source>
</reference>
<protein>
    <submittedName>
        <fullName evidence="5">Tetratricopeptide repeat protein</fullName>
    </submittedName>
</protein>
<comment type="subcellular location">
    <subcellularLocation>
        <location evidence="1">Cytoplasm</location>
    </subcellularLocation>
</comment>
<keyword evidence="4" id="KW-0802">TPR repeat</keyword>
<dbReference type="InterPro" id="IPR052386">
    <property type="entry name" value="GPSM"/>
</dbReference>
<evidence type="ECO:0000256" key="3">
    <source>
        <dbReference type="ARBA" id="ARBA00022737"/>
    </source>
</evidence>
<feature type="repeat" description="TPR" evidence="4">
    <location>
        <begin position="137"/>
        <end position="170"/>
    </location>
</feature>
<dbReference type="PANTHER" id="PTHR45954">
    <property type="entry name" value="LD33695P"/>
    <property type="match status" value="1"/>
</dbReference>
<dbReference type="InterPro" id="IPR011990">
    <property type="entry name" value="TPR-like_helical_dom_sf"/>
</dbReference>
<comment type="caution">
    <text evidence="5">The sequence shown here is derived from an EMBL/GenBank/DDBJ whole genome shotgun (WGS) entry which is preliminary data.</text>
</comment>
<gene>
    <name evidence="5" type="ORF">PMH09_22370</name>
</gene>
<evidence type="ECO:0000313" key="6">
    <source>
        <dbReference type="Proteomes" id="UP001232992"/>
    </source>
</evidence>
<dbReference type="SUPFAM" id="SSF48452">
    <property type="entry name" value="TPR-like"/>
    <property type="match status" value="3"/>
</dbReference>
<dbReference type="SMART" id="SM00028">
    <property type="entry name" value="TPR"/>
    <property type="match status" value="7"/>
</dbReference>
<dbReference type="Pfam" id="PF13424">
    <property type="entry name" value="TPR_12"/>
    <property type="match status" value="3"/>
</dbReference>
<evidence type="ECO:0000256" key="1">
    <source>
        <dbReference type="ARBA" id="ARBA00004496"/>
    </source>
</evidence>
<evidence type="ECO:0000256" key="2">
    <source>
        <dbReference type="ARBA" id="ARBA00022490"/>
    </source>
</evidence>
<evidence type="ECO:0000313" key="5">
    <source>
        <dbReference type="EMBL" id="MDJ1185926.1"/>
    </source>
</evidence>
<feature type="repeat" description="TPR" evidence="4">
    <location>
        <begin position="262"/>
        <end position="295"/>
    </location>
</feature>
<feature type="non-terminal residue" evidence="5">
    <location>
        <position position="430"/>
    </location>
</feature>